<gene>
    <name evidence="8" type="ORF">EZH22_10805</name>
</gene>
<dbReference type="Pfam" id="PF13356">
    <property type="entry name" value="Arm-DNA-bind_3"/>
    <property type="match status" value="1"/>
</dbReference>
<dbReference type="InterPro" id="IPR044068">
    <property type="entry name" value="CB"/>
</dbReference>
<dbReference type="Pfam" id="PF22022">
    <property type="entry name" value="Phage_int_M"/>
    <property type="match status" value="1"/>
</dbReference>
<dbReference type="Gene3D" id="1.10.150.130">
    <property type="match status" value="1"/>
</dbReference>
<keyword evidence="2" id="KW-0229">DNA integration</keyword>
<dbReference type="InterPro" id="IPR050808">
    <property type="entry name" value="Phage_Integrase"/>
</dbReference>
<protein>
    <submittedName>
        <fullName evidence="8">Tyrosine-type recombinase/integrase</fullName>
    </submittedName>
</protein>
<dbReference type="InterPro" id="IPR013762">
    <property type="entry name" value="Integrase-like_cat_sf"/>
</dbReference>
<keyword evidence="4" id="KW-0233">DNA recombination</keyword>
<proteinExistence type="inferred from homology"/>
<dbReference type="InterPro" id="IPR053876">
    <property type="entry name" value="Phage_int_M"/>
</dbReference>
<evidence type="ECO:0000256" key="3">
    <source>
        <dbReference type="ARBA" id="ARBA00023125"/>
    </source>
</evidence>
<dbReference type="InterPro" id="IPR002104">
    <property type="entry name" value="Integrase_catalytic"/>
</dbReference>
<dbReference type="GO" id="GO:0015074">
    <property type="term" value="P:DNA integration"/>
    <property type="evidence" value="ECO:0007669"/>
    <property type="project" value="UniProtKB-KW"/>
</dbReference>
<dbReference type="AlphaFoldDB" id="A0A974SKY8"/>
<reference evidence="8 9" key="1">
    <citation type="submission" date="2020-10" db="EMBL/GenBank/DDBJ databases">
        <title>Degradation of 1,4-Dioxane by Xanthobacter sp. YN2, via a Novel Group-2 Soluble Di-Iron Monooxygenase.</title>
        <authorList>
            <person name="Ma F."/>
            <person name="Wang Y."/>
            <person name="Yang J."/>
            <person name="Guo H."/>
            <person name="Su D."/>
            <person name="Yu L."/>
        </authorList>
    </citation>
    <scope>NUCLEOTIDE SEQUENCE [LARGE SCALE GENOMIC DNA]</scope>
    <source>
        <strain evidence="8 9">YN2</strain>
    </source>
</reference>
<dbReference type="PANTHER" id="PTHR30629">
    <property type="entry name" value="PROPHAGE INTEGRASE"/>
    <property type="match status" value="1"/>
</dbReference>
<dbReference type="GO" id="GO:0006310">
    <property type="term" value="P:DNA recombination"/>
    <property type="evidence" value="ECO:0007669"/>
    <property type="project" value="UniProtKB-KW"/>
</dbReference>
<dbReference type="KEGG" id="xdi:EZH22_10805"/>
<keyword evidence="9" id="KW-1185">Reference proteome</keyword>
<feature type="domain" description="Tyr recombinase" evidence="6">
    <location>
        <begin position="203"/>
        <end position="382"/>
    </location>
</feature>
<dbReference type="EMBL" id="CP063362">
    <property type="protein sequence ID" value="QRG08724.1"/>
    <property type="molecule type" value="Genomic_DNA"/>
</dbReference>
<dbReference type="Pfam" id="PF00589">
    <property type="entry name" value="Phage_integrase"/>
    <property type="match status" value="1"/>
</dbReference>
<sequence>MPLTDLALRNAKPKDKPYKLFDGGGLHLLVNPNGSRIWRLAYRFAGKPKQLSFGPYPTVSLAEARQKREEAKKQLLGGEDPSAVRKLEKVAASVSSANTFAAVAEEFIERLRGRGIAEITLAKKRWLLADLAGPSLGHRPISEISAFEVLSVLQQIERSGRRETARRLRSSIGAVFRFAIATLRAENDPTFALRDALERPQVRHISALTDPKALGGLLRAVDEYTGWPTVRSALLFTALTFARPGEVRGARWSEIDFEKAVWSIPAERMKMRRAHMVPLSRQAVAVLNEIRPLTGSSELVFPSIRSNKKLLSENAMNSALRRMGFTQDEMTSHGFRAAASSILNEKGHSPDVIEAALGHLDSNEVRRAYNRATYWPERVVLLQVWADLLDEFRAMKGQRA</sequence>
<comment type="similarity">
    <text evidence="1">Belongs to the 'phage' integrase family.</text>
</comment>
<dbReference type="Proteomes" id="UP000596427">
    <property type="component" value="Chromosome"/>
</dbReference>
<name>A0A974SKY8_9HYPH</name>
<evidence type="ECO:0000256" key="5">
    <source>
        <dbReference type="PROSITE-ProRule" id="PRU01248"/>
    </source>
</evidence>
<organism evidence="8 9">
    <name type="scientific">Xanthobacter dioxanivorans</name>
    <dbReference type="NCBI Taxonomy" id="2528964"/>
    <lineage>
        <taxon>Bacteria</taxon>
        <taxon>Pseudomonadati</taxon>
        <taxon>Pseudomonadota</taxon>
        <taxon>Alphaproteobacteria</taxon>
        <taxon>Hyphomicrobiales</taxon>
        <taxon>Xanthobacteraceae</taxon>
        <taxon>Xanthobacter</taxon>
    </lineage>
</organism>
<dbReference type="CDD" id="cd00801">
    <property type="entry name" value="INT_P4_C"/>
    <property type="match status" value="1"/>
</dbReference>
<evidence type="ECO:0000313" key="9">
    <source>
        <dbReference type="Proteomes" id="UP000596427"/>
    </source>
</evidence>
<dbReference type="InterPro" id="IPR038488">
    <property type="entry name" value="Integrase_DNA-bd_sf"/>
</dbReference>
<evidence type="ECO:0000259" key="7">
    <source>
        <dbReference type="PROSITE" id="PS51900"/>
    </source>
</evidence>
<keyword evidence="3 5" id="KW-0238">DNA-binding</keyword>
<dbReference type="InterPro" id="IPR010998">
    <property type="entry name" value="Integrase_recombinase_N"/>
</dbReference>
<dbReference type="Gene3D" id="1.10.443.10">
    <property type="entry name" value="Intergrase catalytic core"/>
    <property type="match status" value="1"/>
</dbReference>
<evidence type="ECO:0000256" key="2">
    <source>
        <dbReference type="ARBA" id="ARBA00022908"/>
    </source>
</evidence>
<dbReference type="RefSeq" id="WP_203195637.1">
    <property type="nucleotide sequence ID" value="NZ_CP063362.1"/>
</dbReference>
<dbReference type="PROSITE" id="PS51900">
    <property type="entry name" value="CB"/>
    <property type="match status" value="1"/>
</dbReference>
<feature type="domain" description="Core-binding (CB)" evidence="7">
    <location>
        <begin position="98"/>
        <end position="180"/>
    </location>
</feature>
<dbReference type="GO" id="GO:0003677">
    <property type="term" value="F:DNA binding"/>
    <property type="evidence" value="ECO:0007669"/>
    <property type="project" value="UniProtKB-UniRule"/>
</dbReference>
<evidence type="ECO:0000256" key="4">
    <source>
        <dbReference type="ARBA" id="ARBA00023172"/>
    </source>
</evidence>
<dbReference type="SUPFAM" id="SSF56349">
    <property type="entry name" value="DNA breaking-rejoining enzymes"/>
    <property type="match status" value="1"/>
</dbReference>
<dbReference type="InterPro" id="IPR025166">
    <property type="entry name" value="Integrase_DNA_bind_dom"/>
</dbReference>
<dbReference type="InterPro" id="IPR011010">
    <property type="entry name" value="DNA_brk_join_enz"/>
</dbReference>
<dbReference type="PROSITE" id="PS51898">
    <property type="entry name" value="TYR_RECOMBINASE"/>
    <property type="match status" value="1"/>
</dbReference>
<evidence type="ECO:0000256" key="1">
    <source>
        <dbReference type="ARBA" id="ARBA00008857"/>
    </source>
</evidence>
<dbReference type="Gene3D" id="3.30.160.390">
    <property type="entry name" value="Integrase, DNA-binding domain"/>
    <property type="match status" value="1"/>
</dbReference>
<evidence type="ECO:0000313" key="8">
    <source>
        <dbReference type="EMBL" id="QRG08724.1"/>
    </source>
</evidence>
<evidence type="ECO:0000259" key="6">
    <source>
        <dbReference type="PROSITE" id="PS51898"/>
    </source>
</evidence>
<dbReference type="PANTHER" id="PTHR30629:SF2">
    <property type="entry name" value="PROPHAGE INTEGRASE INTS-RELATED"/>
    <property type="match status" value="1"/>
</dbReference>
<accession>A0A974SKY8</accession>